<reference evidence="1 3" key="1">
    <citation type="submission" date="2015-01" db="EMBL/GenBank/DDBJ databases">
        <title>Evolution of Trichinella species and genotypes.</title>
        <authorList>
            <person name="Korhonen P.K."/>
            <person name="Edoardo P."/>
            <person name="Giuseppe L.R."/>
            <person name="Gasser R.B."/>
        </authorList>
    </citation>
    <scope>NUCLEOTIDE SEQUENCE [LARGE SCALE GENOMIC DNA]</scope>
    <source>
        <strain evidence="1">ISS470</strain>
    </source>
</reference>
<keyword evidence="3" id="KW-1185">Reference proteome</keyword>
<comment type="caution">
    <text evidence="1">The sequence shown here is derived from an EMBL/GenBank/DDBJ whole genome shotgun (WGS) entry which is preliminary data.</text>
</comment>
<proteinExistence type="predicted"/>
<dbReference type="EMBL" id="JYDT01000999">
    <property type="protein sequence ID" value="KRY73401.1"/>
    <property type="molecule type" value="Genomic_DNA"/>
</dbReference>
<evidence type="ECO:0000313" key="3">
    <source>
        <dbReference type="Proteomes" id="UP000054995"/>
    </source>
</evidence>
<accession>A0A0V1E4D9</accession>
<organism evidence="1 3">
    <name type="scientific">Trichinella pseudospiralis</name>
    <name type="common">Parasitic roundworm</name>
    <dbReference type="NCBI Taxonomy" id="6337"/>
    <lineage>
        <taxon>Eukaryota</taxon>
        <taxon>Metazoa</taxon>
        <taxon>Ecdysozoa</taxon>
        <taxon>Nematoda</taxon>
        <taxon>Enoplea</taxon>
        <taxon>Dorylaimia</taxon>
        <taxon>Trichinellida</taxon>
        <taxon>Trichinellidae</taxon>
        <taxon>Trichinella</taxon>
    </lineage>
</organism>
<gene>
    <name evidence="2" type="ORF">T4D_14581</name>
    <name evidence="1" type="ORF">T4D_9488</name>
</gene>
<name>A0A0V1E4D9_TRIPS</name>
<protein>
    <submittedName>
        <fullName evidence="1">Uncharacterized protein</fullName>
    </submittedName>
</protein>
<evidence type="ECO:0000313" key="1">
    <source>
        <dbReference type="EMBL" id="KRY68701.1"/>
    </source>
</evidence>
<dbReference type="EMBL" id="JYDT01001157">
    <property type="protein sequence ID" value="KRY68701.1"/>
    <property type="molecule type" value="Genomic_DNA"/>
</dbReference>
<sequence>MAGNFESFVRYTADISWVGAPSTISTAHSPSH</sequence>
<evidence type="ECO:0000313" key="2">
    <source>
        <dbReference type="EMBL" id="KRY73401.1"/>
    </source>
</evidence>
<dbReference type="AlphaFoldDB" id="A0A0V1E4D9"/>
<dbReference type="Proteomes" id="UP000054995">
    <property type="component" value="Unassembled WGS sequence"/>
</dbReference>